<sequence length="317" mass="32435">MSDLRTRISGRATTAGVVLALALPLTACGSGGDSGGGSGSTAAVSTPTPSPTPTVDPAAYRGALDTTLGPLDKALRAVDRASEGRALERALGTASTAAATAAGGLETADTPDDAVTGNATLAASLRDLSQSLADAGAGEGRCATSPRVELGSADGPRRVREASTALTGLGYPVRLKLPRTEKPQHRRLGNGAFVKDARSGGLGRLTVKNGTDSDAVVSLTRGKKTAFTVYIRKGASTTVRRVGDGSYTVYFTSGSDWNSSKKSFTRDCAFEKFDDTADFRTVQVSGGTQYTVLTFSLAKTIGGNATTSEVPESEFPS</sequence>
<reference evidence="1" key="1">
    <citation type="submission" date="2022-10" db="EMBL/GenBank/DDBJ databases">
        <title>The complete genomes of actinobacterial strains from the NBC collection.</title>
        <authorList>
            <person name="Joergensen T.S."/>
            <person name="Alvarez Arevalo M."/>
            <person name="Sterndorff E.B."/>
            <person name="Faurdal D."/>
            <person name="Vuksanovic O."/>
            <person name="Mourched A.-S."/>
            <person name="Charusanti P."/>
            <person name="Shaw S."/>
            <person name="Blin K."/>
            <person name="Weber T."/>
        </authorList>
    </citation>
    <scope>NUCLEOTIDE SEQUENCE</scope>
    <source>
        <strain evidence="1">NBC 01771</strain>
    </source>
</reference>
<keyword evidence="2" id="KW-1185">Reference proteome</keyword>
<accession>A0ACD4ZCX4</accession>
<protein>
    <submittedName>
        <fullName evidence="1">Uncharacterized protein</fullName>
    </submittedName>
</protein>
<evidence type="ECO:0000313" key="1">
    <source>
        <dbReference type="EMBL" id="WSB96302.1"/>
    </source>
</evidence>
<gene>
    <name evidence="1" type="ORF">OG835_04370</name>
</gene>
<name>A0ACD4ZCX4_9ACTN</name>
<proteinExistence type="predicted"/>
<dbReference type="EMBL" id="CP109109">
    <property type="protein sequence ID" value="WSB96302.1"/>
    <property type="molecule type" value="Genomic_DNA"/>
</dbReference>
<organism evidence="1 2">
    <name type="scientific">Streptomyces scopuliridis</name>
    <dbReference type="NCBI Taxonomy" id="452529"/>
    <lineage>
        <taxon>Bacteria</taxon>
        <taxon>Bacillati</taxon>
        <taxon>Actinomycetota</taxon>
        <taxon>Actinomycetes</taxon>
        <taxon>Kitasatosporales</taxon>
        <taxon>Streptomycetaceae</taxon>
        <taxon>Streptomyces</taxon>
    </lineage>
</organism>
<evidence type="ECO:0000313" key="2">
    <source>
        <dbReference type="Proteomes" id="UP001348369"/>
    </source>
</evidence>
<dbReference type="Proteomes" id="UP001348369">
    <property type="component" value="Chromosome"/>
</dbReference>